<dbReference type="PANTHER" id="PTHR43663">
    <property type="entry name" value="CHROMATE TRANSPORT PROTEIN-RELATED"/>
    <property type="match status" value="1"/>
</dbReference>
<evidence type="ECO:0000256" key="6">
    <source>
        <dbReference type="ARBA" id="ARBA00023136"/>
    </source>
</evidence>
<sequence>MDHTNVTNVAEPAIAPGRRSISAGHLFVTFSLIGLCGFGGVIPWVRRTLVDQKHWLDNREFTELLSIGQILPGATVTNLSVIFGYRCQGVSGALAAVLGILALPIAIVLLLATVYRHYMTVPGVQGALHGMALVGTGLVLATGIRLALGQPRVWRVLVFGGLTFVVIGVLHWPFAAMAVLVPAAVAFEARAQRR</sequence>
<keyword evidence="5 7" id="KW-1133">Transmembrane helix</keyword>
<dbReference type="EMBL" id="LOXM01000114">
    <property type="protein sequence ID" value="KVG68412.1"/>
    <property type="molecule type" value="Genomic_DNA"/>
</dbReference>
<keyword evidence="3" id="KW-1003">Cell membrane</keyword>
<evidence type="ECO:0000313" key="8">
    <source>
        <dbReference type="EMBL" id="KVG68412.1"/>
    </source>
</evidence>
<evidence type="ECO:0000256" key="7">
    <source>
        <dbReference type="SAM" id="Phobius"/>
    </source>
</evidence>
<dbReference type="Proteomes" id="UP000064029">
    <property type="component" value="Unassembled WGS sequence"/>
</dbReference>
<feature type="transmembrane region" description="Helical" evidence="7">
    <location>
        <begin position="154"/>
        <end position="187"/>
    </location>
</feature>
<evidence type="ECO:0000256" key="2">
    <source>
        <dbReference type="ARBA" id="ARBA00005262"/>
    </source>
</evidence>
<dbReference type="InterPro" id="IPR003370">
    <property type="entry name" value="Chromate_transpt"/>
</dbReference>
<dbReference type="AlphaFoldDB" id="A0A103RIJ3"/>
<comment type="subcellular location">
    <subcellularLocation>
        <location evidence="1">Cell membrane</location>
        <topology evidence="1">Multi-pass membrane protein</topology>
    </subcellularLocation>
</comment>
<dbReference type="InterPro" id="IPR052518">
    <property type="entry name" value="CHR_Transporter"/>
</dbReference>
<keyword evidence="4 7" id="KW-0812">Transmembrane</keyword>
<comment type="caution">
    <text evidence="8">The sequence shown here is derived from an EMBL/GenBank/DDBJ whole genome shotgun (WGS) entry which is preliminary data.</text>
</comment>
<evidence type="ECO:0000256" key="5">
    <source>
        <dbReference type="ARBA" id="ARBA00022989"/>
    </source>
</evidence>
<dbReference type="GO" id="GO:0015109">
    <property type="term" value="F:chromate transmembrane transporter activity"/>
    <property type="evidence" value="ECO:0007669"/>
    <property type="project" value="InterPro"/>
</dbReference>
<feature type="transmembrane region" description="Helical" evidence="7">
    <location>
        <begin position="127"/>
        <end position="148"/>
    </location>
</feature>
<comment type="similarity">
    <text evidence="2">Belongs to the chromate ion transporter (CHR) (TC 2.A.51) family.</text>
</comment>
<keyword evidence="6 7" id="KW-0472">Membrane</keyword>
<feature type="transmembrane region" description="Helical" evidence="7">
    <location>
        <begin position="65"/>
        <end position="85"/>
    </location>
</feature>
<evidence type="ECO:0000256" key="1">
    <source>
        <dbReference type="ARBA" id="ARBA00004651"/>
    </source>
</evidence>
<dbReference type="RefSeq" id="WP_059751349.1">
    <property type="nucleotide sequence ID" value="NZ_LOXM01000114.1"/>
</dbReference>
<evidence type="ECO:0000313" key="9">
    <source>
        <dbReference type="Proteomes" id="UP000064029"/>
    </source>
</evidence>
<accession>A0A103RIJ3</accession>
<dbReference type="PANTHER" id="PTHR43663:SF1">
    <property type="entry name" value="CHROMATE TRANSPORTER"/>
    <property type="match status" value="1"/>
</dbReference>
<feature type="transmembrane region" description="Helical" evidence="7">
    <location>
        <begin position="91"/>
        <end position="115"/>
    </location>
</feature>
<reference evidence="8 9" key="1">
    <citation type="submission" date="2015-11" db="EMBL/GenBank/DDBJ databases">
        <title>Expanding the genomic diversity of Burkholderia species for the development of highly accurate diagnostics.</title>
        <authorList>
            <person name="Sahl J."/>
            <person name="Keim P."/>
            <person name="Wagner D."/>
        </authorList>
    </citation>
    <scope>NUCLEOTIDE SEQUENCE [LARGE SCALE GENOMIC DNA]</scope>
    <source>
        <strain evidence="8 9">MSMB2036</strain>
    </source>
</reference>
<dbReference type="Pfam" id="PF02417">
    <property type="entry name" value="Chromate_transp"/>
    <property type="match status" value="1"/>
</dbReference>
<name>A0A103RIJ3_9BURK</name>
<evidence type="ECO:0000256" key="4">
    <source>
        <dbReference type="ARBA" id="ARBA00022692"/>
    </source>
</evidence>
<evidence type="ECO:0000256" key="3">
    <source>
        <dbReference type="ARBA" id="ARBA00022475"/>
    </source>
</evidence>
<dbReference type="OrthoDB" id="8596378at2"/>
<feature type="transmembrane region" description="Helical" evidence="7">
    <location>
        <begin position="26"/>
        <end position="45"/>
    </location>
</feature>
<protein>
    <submittedName>
        <fullName evidence="8">Chromate transporter</fullName>
    </submittedName>
</protein>
<organism evidence="8 9">
    <name type="scientific">Burkholderia ubonensis</name>
    <dbReference type="NCBI Taxonomy" id="101571"/>
    <lineage>
        <taxon>Bacteria</taxon>
        <taxon>Pseudomonadati</taxon>
        <taxon>Pseudomonadota</taxon>
        <taxon>Betaproteobacteria</taxon>
        <taxon>Burkholderiales</taxon>
        <taxon>Burkholderiaceae</taxon>
        <taxon>Burkholderia</taxon>
        <taxon>Burkholderia cepacia complex</taxon>
    </lineage>
</organism>
<proteinExistence type="inferred from homology"/>
<dbReference type="GO" id="GO:0005886">
    <property type="term" value="C:plasma membrane"/>
    <property type="evidence" value="ECO:0007669"/>
    <property type="project" value="UniProtKB-SubCell"/>
</dbReference>
<gene>
    <name evidence="8" type="ORF">WJ33_23580</name>
</gene>